<evidence type="ECO:0000259" key="3">
    <source>
        <dbReference type="PROSITE" id="PS50075"/>
    </source>
</evidence>
<dbReference type="RefSeq" id="WP_037274681.1">
    <property type="nucleotide sequence ID" value="NZ_QHKI01000011.1"/>
</dbReference>
<dbReference type="EMBL" id="QHKI01000011">
    <property type="protein sequence ID" value="RSM85675.1"/>
    <property type="molecule type" value="Genomic_DNA"/>
</dbReference>
<accession>A0A428ZC91</accession>
<dbReference type="PROSITE" id="PS00012">
    <property type="entry name" value="PHOSPHOPANTETHEINE"/>
    <property type="match status" value="1"/>
</dbReference>
<proteinExistence type="predicted"/>
<dbReference type="Pfam" id="PF00550">
    <property type="entry name" value="PP-binding"/>
    <property type="match status" value="1"/>
</dbReference>
<dbReference type="PROSITE" id="PS50075">
    <property type="entry name" value="CARRIER"/>
    <property type="match status" value="1"/>
</dbReference>
<feature type="domain" description="Carrier" evidence="3">
    <location>
        <begin position="4"/>
        <end position="80"/>
    </location>
</feature>
<keyword evidence="1" id="KW-0596">Phosphopantetheine</keyword>
<dbReference type="InterPro" id="IPR006162">
    <property type="entry name" value="Ppantetheine_attach_site"/>
</dbReference>
<gene>
    <name evidence="4" type="ORF">DMH04_15780</name>
</gene>
<dbReference type="InterPro" id="IPR009081">
    <property type="entry name" value="PP-bd_ACP"/>
</dbReference>
<dbReference type="OrthoDB" id="3537906at2"/>
<reference evidence="4 5" key="1">
    <citation type="submission" date="2018-05" db="EMBL/GenBank/DDBJ databases">
        <title>Evolution of GPA BGCs.</title>
        <authorList>
            <person name="Waglechner N."/>
            <person name="Wright G.D."/>
        </authorList>
    </citation>
    <scope>NUCLEOTIDE SEQUENCE [LARGE SCALE GENOMIC DNA]</scope>
    <source>
        <strain evidence="4 5">A82846</strain>
    </source>
</reference>
<evidence type="ECO:0000313" key="4">
    <source>
        <dbReference type="EMBL" id="RSM85675.1"/>
    </source>
</evidence>
<keyword evidence="2" id="KW-0597">Phosphoprotein</keyword>
<dbReference type="Gene3D" id="1.10.1200.10">
    <property type="entry name" value="ACP-like"/>
    <property type="match status" value="1"/>
</dbReference>
<dbReference type="AlphaFoldDB" id="A0A428ZC91"/>
<comment type="caution">
    <text evidence="4">The sequence shown here is derived from an EMBL/GenBank/DDBJ whole genome shotgun (WGS) entry which is preliminary data.</text>
</comment>
<evidence type="ECO:0000313" key="5">
    <source>
        <dbReference type="Proteomes" id="UP000287547"/>
    </source>
</evidence>
<organism evidence="4 5">
    <name type="scientific">Kibdelosporangium aridum</name>
    <dbReference type="NCBI Taxonomy" id="2030"/>
    <lineage>
        <taxon>Bacteria</taxon>
        <taxon>Bacillati</taxon>
        <taxon>Actinomycetota</taxon>
        <taxon>Actinomycetes</taxon>
        <taxon>Pseudonocardiales</taxon>
        <taxon>Pseudonocardiaceae</taxon>
        <taxon>Kibdelosporangium</taxon>
    </lineage>
</organism>
<sequence length="81" mass="8844">MSTLFTLEDLKRILREGSGETGGLDGDILDVEFEALGYESLALLETTGRIERELGLKLDEDSVAAANTPRALVELVNAHQR</sequence>
<evidence type="ECO:0000256" key="1">
    <source>
        <dbReference type="ARBA" id="ARBA00022450"/>
    </source>
</evidence>
<evidence type="ECO:0000256" key="2">
    <source>
        <dbReference type="ARBA" id="ARBA00022553"/>
    </source>
</evidence>
<dbReference type="InterPro" id="IPR036736">
    <property type="entry name" value="ACP-like_sf"/>
</dbReference>
<name>A0A428ZC91_KIBAR</name>
<protein>
    <submittedName>
        <fullName evidence="4">Acyl carrier protein</fullName>
    </submittedName>
</protein>
<dbReference type="Proteomes" id="UP000287547">
    <property type="component" value="Unassembled WGS sequence"/>
</dbReference>
<dbReference type="SUPFAM" id="SSF47336">
    <property type="entry name" value="ACP-like"/>
    <property type="match status" value="1"/>
</dbReference>